<evidence type="ECO:0000313" key="12">
    <source>
        <dbReference type="EMBL" id="CAE6503576.1"/>
    </source>
</evidence>
<dbReference type="GO" id="GO:0005525">
    <property type="term" value="F:GTP binding"/>
    <property type="evidence" value="ECO:0007669"/>
    <property type="project" value="UniProtKB-KW"/>
</dbReference>
<feature type="region of interest" description="Disordered" evidence="10">
    <location>
        <begin position="112"/>
        <end position="136"/>
    </location>
</feature>
<evidence type="ECO:0000256" key="6">
    <source>
        <dbReference type="ARBA" id="ARBA00022741"/>
    </source>
</evidence>
<keyword evidence="5" id="KW-0686">Riboflavin biosynthesis</keyword>
<dbReference type="SUPFAM" id="SSF48371">
    <property type="entry name" value="ARM repeat"/>
    <property type="match status" value="1"/>
</dbReference>
<evidence type="ECO:0000256" key="10">
    <source>
        <dbReference type="SAM" id="MobiDB-lite"/>
    </source>
</evidence>
<name>A0A8H3HCL9_9AGAM</name>
<gene>
    <name evidence="12" type="ORF">RDB_LOCUS142479</name>
</gene>
<dbReference type="GO" id="GO:0009231">
    <property type="term" value="P:riboflavin biosynthetic process"/>
    <property type="evidence" value="ECO:0007669"/>
    <property type="project" value="UniProtKB-KW"/>
</dbReference>
<comment type="caution">
    <text evidence="12">The sequence shown here is derived from an EMBL/GenBank/DDBJ whole genome shotgun (WGS) entry which is preliminary data.</text>
</comment>
<dbReference type="CDD" id="cd00641">
    <property type="entry name" value="GTP_cyclohydro2"/>
    <property type="match status" value="1"/>
</dbReference>
<keyword evidence="7" id="KW-0378">Hydrolase</keyword>
<evidence type="ECO:0000256" key="9">
    <source>
        <dbReference type="ARBA" id="ARBA00049295"/>
    </source>
</evidence>
<keyword evidence="8" id="KW-0342">GTP-binding</keyword>
<dbReference type="InterPro" id="IPR032677">
    <property type="entry name" value="GTP_cyclohydro_II"/>
</dbReference>
<dbReference type="GO" id="GO:0003935">
    <property type="term" value="F:GTP cyclohydrolase II activity"/>
    <property type="evidence" value="ECO:0007669"/>
    <property type="project" value="UniProtKB-EC"/>
</dbReference>
<accession>A0A8H3HCL9</accession>
<dbReference type="Gene3D" id="3.40.50.10990">
    <property type="entry name" value="GTP cyclohydrolase II"/>
    <property type="match status" value="1"/>
</dbReference>
<comment type="similarity">
    <text evidence="3">Belongs to the GTP cyclohydrolase II family.</text>
</comment>
<dbReference type="Pfam" id="PF03810">
    <property type="entry name" value="IBN_N"/>
    <property type="match status" value="1"/>
</dbReference>
<feature type="region of interest" description="Disordered" evidence="10">
    <location>
        <begin position="422"/>
        <end position="453"/>
    </location>
</feature>
<dbReference type="InterPro" id="IPR000926">
    <property type="entry name" value="RibA"/>
</dbReference>
<evidence type="ECO:0000256" key="7">
    <source>
        <dbReference type="ARBA" id="ARBA00022801"/>
    </source>
</evidence>
<evidence type="ECO:0000256" key="1">
    <source>
        <dbReference type="ARBA" id="ARBA00005104"/>
    </source>
</evidence>
<dbReference type="EC" id="3.5.4.25" evidence="4"/>
<evidence type="ECO:0000313" key="13">
    <source>
        <dbReference type="Proteomes" id="UP000663843"/>
    </source>
</evidence>
<evidence type="ECO:0000256" key="2">
    <source>
        <dbReference type="ARBA" id="ARBA00007991"/>
    </source>
</evidence>
<organism evidence="12 13">
    <name type="scientific">Rhizoctonia solani</name>
    <dbReference type="NCBI Taxonomy" id="456999"/>
    <lineage>
        <taxon>Eukaryota</taxon>
        <taxon>Fungi</taxon>
        <taxon>Dikarya</taxon>
        <taxon>Basidiomycota</taxon>
        <taxon>Agaricomycotina</taxon>
        <taxon>Agaricomycetes</taxon>
        <taxon>Cantharellales</taxon>
        <taxon>Ceratobasidiaceae</taxon>
        <taxon>Rhizoctonia</taxon>
    </lineage>
</organism>
<dbReference type="PROSITE" id="PS50166">
    <property type="entry name" value="IMPORTIN_B_NT"/>
    <property type="match status" value="1"/>
</dbReference>
<dbReference type="Proteomes" id="UP000663843">
    <property type="component" value="Unassembled WGS sequence"/>
</dbReference>
<dbReference type="PANTHER" id="PTHR21327">
    <property type="entry name" value="GTP CYCLOHYDROLASE II-RELATED"/>
    <property type="match status" value="1"/>
</dbReference>
<dbReference type="Pfam" id="PF25758">
    <property type="entry name" value="TPR_IPO11"/>
    <property type="match status" value="1"/>
</dbReference>
<keyword evidence="6" id="KW-0547">Nucleotide-binding</keyword>
<evidence type="ECO:0000256" key="8">
    <source>
        <dbReference type="ARBA" id="ARBA00023134"/>
    </source>
</evidence>
<evidence type="ECO:0000256" key="5">
    <source>
        <dbReference type="ARBA" id="ARBA00022619"/>
    </source>
</evidence>
<comment type="similarity">
    <text evidence="2">Belongs to the importin beta family.</text>
</comment>
<reference evidence="12" key="1">
    <citation type="submission" date="2021-01" db="EMBL/GenBank/DDBJ databases">
        <authorList>
            <person name="Kaushik A."/>
        </authorList>
    </citation>
    <scope>NUCLEOTIDE SEQUENCE</scope>
    <source>
        <strain evidence="12">AG2-2IIIB</strain>
    </source>
</reference>
<dbReference type="SUPFAM" id="SSF142695">
    <property type="entry name" value="RibA-like"/>
    <property type="match status" value="2"/>
</dbReference>
<dbReference type="GO" id="GO:0006886">
    <property type="term" value="P:intracellular protein transport"/>
    <property type="evidence" value="ECO:0007669"/>
    <property type="project" value="InterPro"/>
</dbReference>
<comment type="pathway">
    <text evidence="1">Cofactor biosynthesis; riboflavin biosynthesis.</text>
</comment>
<proteinExistence type="inferred from homology"/>
<dbReference type="NCBIfam" id="NF001591">
    <property type="entry name" value="PRK00393.1"/>
    <property type="match status" value="1"/>
</dbReference>
<comment type="catalytic activity">
    <reaction evidence="9">
        <text>GTP + 4 H2O = 2,5-diamino-6-hydroxy-4-(5-phosphoribosylamino)-pyrimidine + formate + 2 phosphate + 3 H(+)</text>
        <dbReference type="Rhea" id="RHEA:23704"/>
        <dbReference type="ChEBI" id="CHEBI:15377"/>
        <dbReference type="ChEBI" id="CHEBI:15378"/>
        <dbReference type="ChEBI" id="CHEBI:15740"/>
        <dbReference type="ChEBI" id="CHEBI:37565"/>
        <dbReference type="ChEBI" id="CHEBI:43474"/>
        <dbReference type="ChEBI" id="CHEBI:58614"/>
        <dbReference type="EC" id="3.5.4.25"/>
    </reaction>
</comment>
<dbReference type="InterPro" id="IPR001494">
    <property type="entry name" value="Importin-beta_N"/>
</dbReference>
<dbReference type="Pfam" id="PF00925">
    <property type="entry name" value="GTP_cyclohydro2"/>
    <property type="match status" value="1"/>
</dbReference>
<sequence>MTTTARPHFETVTSSDLDMLEALTGPTVPQQSFRRRDAPFDPLLFAAAASTGPHMTRHHYHHDFYPVDEEAVSPKIGSYVHCDVEDESRPWYVSHQKPRRERLRELGVTEDGRAAVGPPEDVKMATSPLSKRPRSSILPFADPTPAMQALQLQNLSLLAPTPTLPREPVVVQCRARTRIPTPHGPAFLHIYHNNWDSKEHLAIVIDPAQLNQDEPMPLPPIRSQSLDAVWREGETEMERIVRGAYVGRLSANTINPSTSASYDRQTPEGVPAPLVRIHSECFTGETIGSMRCDCGEQLDEAMRLIAQPVRIPSTGQTVPGRGAVVYMRQEGRGIGLLEKIRAYNLQDLGHDTVTANLLLGHGADERGYEIAAAILRDLGLGAGSNEPGARGVRLLTNNPEKMEALEKEKIRVEQRVGMVPRSWKTHAHSGRSRARTITSRDSEESDDSFEEHELRRNGATLIGGGAAHGVELERYLATKVQRMGHMLDLPSSVNTQSPVAGTGLGLMSQVTSDDEDGVEVMTKSPINTPVPPLVDGKKHPARRNNQIDLMATLQDLYPALSAVAEALRSQPAQIKAAEAQLDQVLKVPGAYNAAHELAAQKTIPEEVRQLAISRVKNMVSQSWRSKTIFNDEYRGQIRARVLMFLDEPNNAISYHNETIAGKIARQDFPRNWPNIIDDLMGAIQGSAQKRLSNDNDPTTTLIARRSLQVLGAILDEYSSKVLATTTPVMIELTGKLLNPLSALYEQFSSRYFSRLNPATINDPDVGYDVEIAQLIFRSITRLMIYVWNRVKQLSPEEEQIASPTNILINLTGTDPEFALELVLALHSSQQFASLNAHGQHTIKLLKDLIQFVIDDYFRAMQKQAVSRFIAMPNCTELVRYCWDQVVKAMNNPAELRTNEPTSVYPSHFLCSAMILFRESLSMWSPNRQNASEADILPAAFVEGAVRQLVQTFLPLSDASLELWSEDPEGFIEEEEKGGDAWEIDPRPCAERVLITFAAKYTEVVIPVLKSMFDAVVTTATTDLATAKQKEAYYAAIGRCAHRLKDVIDFDQWLTQVVVKEVSSTDPLNRVVKRRIAWVIAKWYSDRQLPASGGTVWEILRYLVQDQGDASDLVVRLTAAIAIGECVDTLGFDADVFQPHLPFVIEGLVQLASSCETYESKARVMNALGRVIDCVGQRVVPLVGPIQQVMASLWEASSITDGSATVGSDGAVWLFRASMLVLAKSLVTVSGEQSNSLVPIVIPLIRQSLTPESKLYLDADALQLWLAALRNATALPAPQPGVLCLSELIPELIREMHNNIDLLGTLLQILESYLLLNATMVLHGSSLFDVLKKIHSSFNVKDVLAASELIFRLADPTSWPEPLHNSEYFWDLLKHVIEDKFDVIAESRLRKLTGMGIAALVSTGRHEVMDRLSTEILNMWMDIHGELKESQVAMDEWVKGGSNPDEEPLHLHWERDGNTPPDTFMRGSEDTLEEARRKQVWENDPIRKVKFTTFVAEKMQQGTIACGGQEVLQTKYLKHAEPALLQQLEVALASGL</sequence>
<protein>
    <recommendedName>
        <fullName evidence="4">GTP cyclohydrolase II</fullName>
        <ecNumber evidence="4">3.5.4.25</ecNumber>
    </recommendedName>
</protein>
<dbReference type="InterPro" id="IPR036144">
    <property type="entry name" value="RibA-like_sf"/>
</dbReference>
<dbReference type="Gene3D" id="1.25.10.10">
    <property type="entry name" value="Leucine-rich Repeat Variant"/>
    <property type="match status" value="1"/>
</dbReference>
<dbReference type="GO" id="GO:0031267">
    <property type="term" value="F:small GTPase binding"/>
    <property type="evidence" value="ECO:0007669"/>
    <property type="project" value="InterPro"/>
</dbReference>
<evidence type="ECO:0000256" key="4">
    <source>
        <dbReference type="ARBA" id="ARBA00012762"/>
    </source>
</evidence>
<dbReference type="InterPro" id="IPR016024">
    <property type="entry name" value="ARM-type_fold"/>
</dbReference>
<dbReference type="SMART" id="SM00913">
    <property type="entry name" value="IBN_N"/>
    <property type="match status" value="1"/>
</dbReference>
<evidence type="ECO:0000256" key="3">
    <source>
        <dbReference type="ARBA" id="ARBA00008131"/>
    </source>
</evidence>
<feature type="domain" description="Importin N-terminal" evidence="11">
    <location>
        <begin position="577"/>
        <end position="647"/>
    </location>
</feature>
<dbReference type="PANTHER" id="PTHR21327:SF29">
    <property type="entry name" value="GTP CYCLOHYDROLASE-2"/>
    <property type="match status" value="1"/>
</dbReference>
<dbReference type="InterPro" id="IPR011989">
    <property type="entry name" value="ARM-like"/>
</dbReference>
<dbReference type="EMBL" id="CAJMWT010005257">
    <property type="protein sequence ID" value="CAE6503576.1"/>
    <property type="molecule type" value="Genomic_DNA"/>
</dbReference>
<dbReference type="InterPro" id="IPR058669">
    <property type="entry name" value="TPR_IPO7/11-like"/>
</dbReference>
<feature type="compositionally biased region" description="Basic residues" evidence="10">
    <location>
        <begin position="423"/>
        <end position="434"/>
    </location>
</feature>
<evidence type="ECO:0000259" key="11">
    <source>
        <dbReference type="PROSITE" id="PS50166"/>
    </source>
</evidence>